<evidence type="ECO:0000256" key="1">
    <source>
        <dbReference type="ARBA" id="ARBA00004613"/>
    </source>
</evidence>
<dbReference type="PROSITE" id="PS50240">
    <property type="entry name" value="TRYPSIN_DOM"/>
    <property type="match status" value="1"/>
</dbReference>
<evidence type="ECO:0000256" key="9">
    <source>
        <dbReference type="ARBA" id="ARBA00024195"/>
    </source>
</evidence>
<evidence type="ECO:0000256" key="5">
    <source>
        <dbReference type="ARBA" id="ARBA00022801"/>
    </source>
</evidence>
<comment type="subcellular location">
    <subcellularLocation>
        <location evidence="1">Secreted</location>
    </subcellularLocation>
</comment>
<dbReference type="PROSITE" id="PS00134">
    <property type="entry name" value="TRYPSIN_HIS"/>
    <property type="match status" value="1"/>
</dbReference>
<dbReference type="CDD" id="cd00190">
    <property type="entry name" value="Tryp_SPc"/>
    <property type="match status" value="1"/>
</dbReference>
<dbReference type="Pfam" id="PF00089">
    <property type="entry name" value="Trypsin"/>
    <property type="match status" value="1"/>
</dbReference>
<dbReference type="AlphaFoldDB" id="A0A814AA26"/>
<evidence type="ECO:0000256" key="8">
    <source>
        <dbReference type="ARBA" id="ARBA00023157"/>
    </source>
</evidence>
<dbReference type="Proteomes" id="UP000663870">
    <property type="component" value="Unassembled WGS sequence"/>
</dbReference>
<dbReference type="PROSITE" id="PS00135">
    <property type="entry name" value="TRYPSIN_SER"/>
    <property type="match status" value="1"/>
</dbReference>
<dbReference type="PRINTS" id="PR00722">
    <property type="entry name" value="CHYMOTRYPSIN"/>
</dbReference>
<feature type="domain" description="Peptidase S1" evidence="12">
    <location>
        <begin position="91"/>
        <end position="334"/>
    </location>
</feature>
<feature type="signal peptide" evidence="11">
    <location>
        <begin position="1"/>
        <end position="22"/>
    </location>
</feature>
<evidence type="ECO:0000313" key="14">
    <source>
        <dbReference type="Proteomes" id="UP000663870"/>
    </source>
</evidence>
<feature type="chain" id="PRO_5032539784" description="Peptidase S1 domain-containing protein" evidence="11">
    <location>
        <begin position="23"/>
        <end position="336"/>
    </location>
</feature>
<accession>A0A814AA26</accession>
<dbReference type="SUPFAM" id="SSF50494">
    <property type="entry name" value="Trypsin-like serine proteases"/>
    <property type="match status" value="1"/>
</dbReference>
<gene>
    <name evidence="13" type="ORF">JXQ802_LOCUS9690</name>
</gene>
<dbReference type="InterPro" id="IPR009003">
    <property type="entry name" value="Peptidase_S1_PA"/>
</dbReference>
<dbReference type="FunFam" id="2.40.10.10:FF:000146">
    <property type="entry name" value="Serine protease 53"/>
    <property type="match status" value="1"/>
</dbReference>
<organism evidence="13 14">
    <name type="scientific">Rotaria sordida</name>
    <dbReference type="NCBI Taxonomy" id="392033"/>
    <lineage>
        <taxon>Eukaryota</taxon>
        <taxon>Metazoa</taxon>
        <taxon>Spiralia</taxon>
        <taxon>Gnathifera</taxon>
        <taxon>Rotifera</taxon>
        <taxon>Eurotatoria</taxon>
        <taxon>Bdelloidea</taxon>
        <taxon>Philodinida</taxon>
        <taxon>Philodinidae</taxon>
        <taxon>Rotaria</taxon>
    </lineage>
</organism>
<dbReference type="Gene3D" id="2.40.10.10">
    <property type="entry name" value="Trypsin-like serine proteases"/>
    <property type="match status" value="1"/>
</dbReference>
<keyword evidence="2" id="KW-0964">Secreted</keyword>
<name>A0A814AA26_9BILA</name>
<dbReference type="EMBL" id="CAJNOL010000179">
    <property type="protein sequence ID" value="CAF0911922.1"/>
    <property type="molecule type" value="Genomic_DNA"/>
</dbReference>
<evidence type="ECO:0000256" key="3">
    <source>
        <dbReference type="ARBA" id="ARBA00022670"/>
    </source>
</evidence>
<keyword evidence="6 10" id="KW-0720">Serine protease</keyword>
<dbReference type="GO" id="GO:0006508">
    <property type="term" value="P:proteolysis"/>
    <property type="evidence" value="ECO:0007669"/>
    <property type="project" value="UniProtKB-KW"/>
</dbReference>
<evidence type="ECO:0000256" key="7">
    <source>
        <dbReference type="ARBA" id="ARBA00023145"/>
    </source>
</evidence>
<evidence type="ECO:0000259" key="12">
    <source>
        <dbReference type="PROSITE" id="PS50240"/>
    </source>
</evidence>
<dbReference type="InterPro" id="IPR033116">
    <property type="entry name" value="TRYPSIN_SER"/>
</dbReference>
<evidence type="ECO:0000256" key="6">
    <source>
        <dbReference type="ARBA" id="ARBA00022825"/>
    </source>
</evidence>
<keyword evidence="8" id="KW-1015">Disulfide bond</keyword>
<keyword evidence="7" id="KW-0865">Zymogen</keyword>
<evidence type="ECO:0000256" key="11">
    <source>
        <dbReference type="SAM" id="SignalP"/>
    </source>
</evidence>
<keyword evidence="3 10" id="KW-0645">Protease</keyword>
<sequence>MPRKTNLILLIILLNTIIHIEASELKKFINKLSRTTEKLKNQLFEFFYRFRAFFIGHSESTHNLMTTRGCGYAIDDEPMIYNKQANIRSKIKGGDDAIWHTWPWMVALFTNPRHGWSCAGVLINENTILTAAHCLSRTTTNDLKAIIGVHTILGKLNPLNYYSIKSIHQHPNFNNCCKNDLAVIKLTKSVLFGPKINSVCLPFQQEISISNDQDLINRTGIIIGWGESSQNTMTNIIKSFTLQQADIRIFDNAYCRRAYENIFDPTTEICAGDYDQRTDTMSGDSGGPLLIRQSDGRWIVLGITSYGSAITPHIAPGVYVKLSAYEEWLEPYLKSN</sequence>
<dbReference type="InterPro" id="IPR001314">
    <property type="entry name" value="Peptidase_S1A"/>
</dbReference>
<dbReference type="SMART" id="SM00020">
    <property type="entry name" value="Tryp_SPc"/>
    <property type="match status" value="1"/>
</dbReference>
<evidence type="ECO:0000313" key="13">
    <source>
        <dbReference type="EMBL" id="CAF0911922.1"/>
    </source>
</evidence>
<dbReference type="InterPro" id="IPR001254">
    <property type="entry name" value="Trypsin_dom"/>
</dbReference>
<keyword evidence="5 10" id="KW-0378">Hydrolase</keyword>
<keyword evidence="4 11" id="KW-0732">Signal</keyword>
<reference evidence="13" key="1">
    <citation type="submission" date="2021-02" db="EMBL/GenBank/DDBJ databases">
        <authorList>
            <person name="Nowell W R."/>
        </authorList>
    </citation>
    <scope>NUCLEOTIDE SEQUENCE</scope>
</reference>
<protein>
    <recommendedName>
        <fullName evidence="12">Peptidase S1 domain-containing protein</fullName>
    </recommendedName>
</protein>
<dbReference type="GO" id="GO:0004252">
    <property type="term" value="F:serine-type endopeptidase activity"/>
    <property type="evidence" value="ECO:0007669"/>
    <property type="project" value="InterPro"/>
</dbReference>
<evidence type="ECO:0000256" key="2">
    <source>
        <dbReference type="ARBA" id="ARBA00022525"/>
    </source>
</evidence>
<dbReference type="InterPro" id="IPR043504">
    <property type="entry name" value="Peptidase_S1_PA_chymotrypsin"/>
</dbReference>
<evidence type="ECO:0000256" key="4">
    <source>
        <dbReference type="ARBA" id="ARBA00022729"/>
    </source>
</evidence>
<dbReference type="InterPro" id="IPR018114">
    <property type="entry name" value="TRYPSIN_HIS"/>
</dbReference>
<dbReference type="PANTHER" id="PTHR24256">
    <property type="entry name" value="TRYPTASE-RELATED"/>
    <property type="match status" value="1"/>
</dbReference>
<dbReference type="GO" id="GO:0005576">
    <property type="term" value="C:extracellular region"/>
    <property type="evidence" value="ECO:0007669"/>
    <property type="project" value="UniProtKB-SubCell"/>
</dbReference>
<comment type="caution">
    <text evidence="13">The sequence shown here is derived from an EMBL/GenBank/DDBJ whole genome shotgun (WGS) entry which is preliminary data.</text>
</comment>
<dbReference type="InterPro" id="IPR051487">
    <property type="entry name" value="Ser/Thr_Proteases_Immune/Dev"/>
</dbReference>
<comment type="similarity">
    <text evidence="9">Belongs to the peptidase S1 family. CLIP subfamily.</text>
</comment>
<proteinExistence type="inferred from homology"/>
<evidence type="ECO:0000256" key="10">
    <source>
        <dbReference type="RuleBase" id="RU363034"/>
    </source>
</evidence>
<keyword evidence="14" id="KW-1185">Reference proteome</keyword>